<organism evidence="1 2">
    <name type="scientific">Byssochlamys spectabilis (strain No. 5 / NBRC 109023)</name>
    <name type="common">Paecilomyces variotii</name>
    <dbReference type="NCBI Taxonomy" id="1356009"/>
    <lineage>
        <taxon>Eukaryota</taxon>
        <taxon>Fungi</taxon>
        <taxon>Dikarya</taxon>
        <taxon>Ascomycota</taxon>
        <taxon>Pezizomycotina</taxon>
        <taxon>Eurotiomycetes</taxon>
        <taxon>Eurotiomycetidae</taxon>
        <taxon>Eurotiales</taxon>
        <taxon>Thermoascaceae</taxon>
        <taxon>Paecilomyces</taxon>
    </lineage>
</organism>
<evidence type="ECO:0000313" key="1">
    <source>
        <dbReference type="EMBL" id="GAD92283.1"/>
    </source>
</evidence>
<dbReference type="EMBL" id="BAUL01000020">
    <property type="protein sequence ID" value="GAD92283.1"/>
    <property type="molecule type" value="Genomic_DNA"/>
</dbReference>
<dbReference type="AlphaFoldDB" id="V5FKE9"/>
<comment type="caution">
    <text evidence="1">The sequence shown here is derived from an EMBL/GenBank/DDBJ whole genome shotgun (WGS) entry which is preliminary data.</text>
</comment>
<evidence type="ECO:0000313" key="2">
    <source>
        <dbReference type="Proteomes" id="UP000018001"/>
    </source>
</evidence>
<sequence length="101" mass="11798">MAASNLRVERPGKDEEIEILNSCSFKTPHHRVALTDLVSSPVIGIRRFLAFQRERADFGHFTINISNWRLEQLRRLYADLLEFVQYLRGAIDALEAKGRWR</sequence>
<dbReference type="HOGENOM" id="CLU_2291280_0_0_1"/>
<proteinExistence type="predicted"/>
<reference evidence="2" key="1">
    <citation type="journal article" date="2014" name="Genome Announc.">
        <title>Draft genome sequence of the formaldehyde-resistant fungus Byssochlamys spectabilis No. 5 (anamorph Paecilomyces variotii No. 5) (NBRC109023).</title>
        <authorList>
            <person name="Oka T."/>
            <person name="Ekino K."/>
            <person name="Fukuda K."/>
            <person name="Nomura Y."/>
        </authorList>
    </citation>
    <scope>NUCLEOTIDE SEQUENCE [LARGE SCALE GENOMIC DNA]</scope>
    <source>
        <strain evidence="2">No. 5 / NBRC 109023</strain>
    </source>
</reference>
<protein>
    <submittedName>
        <fullName evidence="1">Uncharacterized protein</fullName>
    </submittedName>
</protein>
<gene>
    <name evidence="1" type="ORF">PVAR5_0873</name>
</gene>
<dbReference type="Proteomes" id="UP000018001">
    <property type="component" value="Unassembled WGS sequence"/>
</dbReference>
<accession>V5FKE9</accession>
<name>V5FKE9_BYSSN</name>
<dbReference type="InParanoid" id="V5FKE9"/>
<keyword evidence="2" id="KW-1185">Reference proteome</keyword>